<dbReference type="InterPro" id="IPR029044">
    <property type="entry name" value="Nucleotide-diphossugar_trans"/>
</dbReference>
<feature type="transmembrane region" description="Helical" evidence="7">
    <location>
        <begin position="58"/>
        <end position="77"/>
    </location>
</feature>
<dbReference type="Pfam" id="PF04572">
    <property type="entry name" value="Gb3_synth"/>
    <property type="match status" value="1"/>
</dbReference>
<reference evidence="9" key="1">
    <citation type="submission" date="2021-11" db="EMBL/GenBank/DDBJ databases">
        <authorList>
            <person name="Schell T."/>
        </authorList>
    </citation>
    <scope>NUCLEOTIDE SEQUENCE</scope>
    <source>
        <strain evidence="9">M5</strain>
    </source>
</reference>
<dbReference type="InterPro" id="IPR051981">
    <property type="entry name" value="Glycosyltransf_32"/>
</dbReference>
<protein>
    <recommendedName>
        <fullName evidence="8">Alpha 1,4-glycosyltransferase domain-containing protein</fullName>
    </recommendedName>
</protein>
<evidence type="ECO:0000313" key="9">
    <source>
        <dbReference type="EMBL" id="CAH0099356.1"/>
    </source>
</evidence>
<comment type="subcellular location">
    <subcellularLocation>
        <location evidence="1">Golgi apparatus membrane</location>
        <topology evidence="1">Single-pass type II membrane protein</topology>
    </subcellularLocation>
</comment>
<keyword evidence="5" id="KW-0333">Golgi apparatus</keyword>
<dbReference type="EMBL" id="CAKKLH010000017">
    <property type="protein sequence ID" value="CAH0099356.1"/>
    <property type="molecule type" value="Genomic_DNA"/>
</dbReference>
<proteinExistence type="inferred from homology"/>
<comment type="caution">
    <text evidence="9">The sequence shown here is derived from an EMBL/GenBank/DDBJ whole genome shotgun (WGS) entry which is preliminary data.</text>
</comment>
<evidence type="ECO:0000256" key="1">
    <source>
        <dbReference type="ARBA" id="ARBA00004323"/>
    </source>
</evidence>
<keyword evidence="6 7" id="KW-0472">Membrane</keyword>
<dbReference type="GO" id="GO:0006688">
    <property type="term" value="P:glycosphingolipid biosynthetic process"/>
    <property type="evidence" value="ECO:0007669"/>
    <property type="project" value="TreeGrafter"/>
</dbReference>
<dbReference type="PANTHER" id="PTHR12042">
    <property type="entry name" value="LACTOSYLCERAMIDE 4-ALPHA-GALACTOSYLTRANSFERASE ALPHA- 1,4-GALACTOSYLTRANSFERASE"/>
    <property type="match status" value="1"/>
</dbReference>
<accession>A0A8J2WCS5</accession>
<dbReference type="GO" id="GO:0016758">
    <property type="term" value="F:hexosyltransferase activity"/>
    <property type="evidence" value="ECO:0007669"/>
    <property type="project" value="TreeGrafter"/>
</dbReference>
<keyword evidence="7" id="KW-0812">Transmembrane</keyword>
<evidence type="ECO:0000256" key="6">
    <source>
        <dbReference type="ARBA" id="ARBA00023136"/>
    </source>
</evidence>
<dbReference type="Proteomes" id="UP000789390">
    <property type="component" value="Unassembled WGS sequence"/>
</dbReference>
<comment type="similarity">
    <text evidence="2">Belongs to the glycosyltransferase 32 family.</text>
</comment>
<dbReference type="Gene3D" id="3.90.550.20">
    <property type="match status" value="1"/>
</dbReference>
<evidence type="ECO:0000256" key="7">
    <source>
        <dbReference type="SAM" id="Phobius"/>
    </source>
</evidence>
<dbReference type="GO" id="GO:0000139">
    <property type="term" value="C:Golgi membrane"/>
    <property type="evidence" value="ECO:0007669"/>
    <property type="project" value="UniProtKB-SubCell"/>
</dbReference>
<gene>
    <name evidence="9" type="ORF">DGAL_LOCUS1490</name>
</gene>
<organism evidence="9 10">
    <name type="scientific">Daphnia galeata</name>
    <dbReference type="NCBI Taxonomy" id="27404"/>
    <lineage>
        <taxon>Eukaryota</taxon>
        <taxon>Metazoa</taxon>
        <taxon>Ecdysozoa</taxon>
        <taxon>Arthropoda</taxon>
        <taxon>Crustacea</taxon>
        <taxon>Branchiopoda</taxon>
        <taxon>Diplostraca</taxon>
        <taxon>Cladocera</taxon>
        <taxon>Anomopoda</taxon>
        <taxon>Daphniidae</taxon>
        <taxon>Daphnia</taxon>
    </lineage>
</organism>
<evidence type="ECO:0000256" key="2">
    <source>
        <dbReference type="ARBA" id="ARBA00009003"/>
    </source>
</evidence>
<dbReference type="AlphaFoldDB" id="A0A8J2WCS5"/>
<evidence type="ECO:0000256" key="5">
    <source>
        <dbReference type="ARBA" id="ARBA00023034"/>
    </source>
</evidence>
<dbReference type="OrthoDB" id="409543at2759"/>
<dbReference type="InterPro" id="IPR007652">
    <property type="entry name" value="A1-4-GlycosylTfrase_dom"/>
</dbReference>
<keyword evidence="4" id="KW-0808">Transferase</keyword>
<dbReference type="Pfam" id="PF04488">
    <property type="entry name" value="Gly_transf_sug"/>
    <property type="match status" value="1"/>
</dbReference>
<dbReference type="PANTHER" id="PTHR12042:SF21">
    <property type="entry name" value="ALPHA1,4-GALACTOSYLTRANSFERASE 1-RELATED"/>
    <property type="match status" value="1"/>
</dbReference>
<dbReference type="InterPro" id="IPR007577">
    <property type="entry name" value="GlycoTrfase_DXD_sugar-bd_CS"/>
</dbReference>
<feature type="domain" description="Alpha 1,4-glycosyltransferase" evidence="8">
    <location>
        <begin position="269"/>
        <end position="399"/>
    </location>
</feature>
<name>A0A8J2WCS5_9CRUS</name>
<keyword evidence="7" id="KW-1133">Transmembrane helix</keyword>
<evidence type="ECO:0000256" key="4">
    <source>
        <dbReference type="ARBA" id="ARBA00022679"/>
    </source>
</evidence>
<keyword evidence="10" id="KW-1185">Reference proteome</keyword>
<evidence type="ECO:0000256" key="3">
    <source>
        <dbReference type="ARBA" id="ARBA00022676"/>
    </source>
</evidence>
<dbReference type="SUPFAM" id="SSF53448">
    <property type="entry name" value="Nucleotide-diphospho-sugar transferases"/>
    <property type="match status" value="1"/>
</dbReference>
<evidence type="ECO:0000313" key="10">
    <source>
        <dbReference type="Proteomes" id="UP000789390"/>
    </source>
</evidence>
<evidence type="ECO:0000259" key="8">
    <source>
        <dbReference type="Pfam" id="PF04572"/>
    </source>
</evidence>
<keyword evidence="3" id="KW-0328">Glycosyltransferase</keyword>
<sequence>MLTRHRLKEALVAAKTTSKSLLYHKYLRMCISQQQRILWSHQHPLISNVVSYIRRSSVFFISLYFSFLLTGYVINIYKLPNSNVITDKRAPEFRPGNIGELCESKSNATEKKIFFIETSGGNCLRSRQACAIESAARTNPDMKIQVYMSTKIPGGTPEKEGGFGLDEHCESMNVLTKFPNVQIIREDLTRHVLGTPLESLINSGKFEKSQFSYQHLSDAIRIALLYKSGGIYLDLDVVVLRSLGCLRNTAGEVRSSDYKAGIENGVLIFDKGHELLGHYMRLMEEIYDPLSRESIGPAGFLKAAGQFCGFGICEGCDFGQLWICRDNWNITVLYTEAFYPIAFRNRERFYDPNFHLKELDHLQTSYLVHVYGAGHGAQVVPSSLYGFLAQRFCPSVYSASLTKSPKHTF</sequence>